<keyword evidence="3" id="KW-1185">Reference proteome</keyword>
<name>A0A2P5GRV1_9ENTR</name>
<dbReference type="AlphaFoldDB" id="A0A2P5GRV1"/>
<evidence type="ECO:0000313" key="1">
    <source>
        <dbReference type="EMBL" id="POP45949.1"/>
    </source>
</evidence>
<dbReference type="RefSeq" id="WP_103675473.1">
    <property type="nucleotide sequence ID" value="NZ_PQGD01000006.1"/>
</dbReference>
<dbReference type="Proteomes" id="UP000237073">
    <property type="component" value="Unassembled WGS sequence"/>
</dbReference>
<dbReference type="Pfam" id="PF10799">
    <property type="entry name" value="YliH"/>
    <property type="match status" value="1"/>
</dbReference>
<organism evidence="2 4">
    <name type="scientific">Superficieibacter electus</name>
    <dbReference type="NCBI Taxonomy" id="2022662"/>
    <lineage>
        <taxon>Bacteria</taxon>
        <taxon>Pseudomonadati</taxon>
        <taxon>Pseudomonadota</taxon>
        <taxon>Gammaproteobacteria</taxon>
        <taxon>Enterobacterales</taxon>
        <taxon>Enterobacteriaceae</taxon>
        <taxon>Superficieibacter</taxon>
    </lineage>
</organism>
<dbReference type="Proteomes" id="UP000247005">
    <property type="component" value="Unassembled WGS sequence"/>
</dbReference>
<proteinExistence type="predicted"/>
<dbReference type="InterPro" id="IPR020359">
    <property type="entry name" value="Biofilm_regulator_BssR"/>
</dbReference>
<evidence type="ECO:0000313" key="4">
    <source>
        <dbReference type="Proteomes" id="UP000247005"/>
    </source>
</evidence>
<sequence>MSFDRLHHSLLDKLIDARIEIDTYLQLRKAKGYMTVSESHALRDSLFTLCAELRQNAPQLKRNCAPQEFEALRHAGESIAKAAVCLMSGHHDSPQYVTVDTHKLSGCLATLTHSIQCLRNTAPLTQA</sequence>
<comment type="caution">
    <text evidence="2">The sequence shown here is derived from an EMBL/GenBank/DDBJ whole genome shotgun (WGS) entry which is preliminary data.</text>
</comment>
<reference evidence="3 4" key="1">
    <citation type="submission" date="2018-01" db="EMBL/GenBank/DDBJ databases">
        <title>Superficieibacter electus gen. nov., sp. nov., an extended-spectrum beta-lactamase possessing member of the Enterobacteriaceae family, isolated from intensive care unit surfaces.</title>
        <authorList>
            <person name="Potter R.F."/>
            <person name="D'Souza A.W."/>
        </authorList>
    </citation>
    <scope>NUCLEOTIDE SEQUENCE [LARGE SCALE GENOMIC DNA]</scope>
    <source>
        <strain evidence="2 4">BP-1</strain>
        <strain evidence="1 3">BP-2</strain>
    </source>
</reference>
<dbReference type="EMBL" id="PQGD01000006">
    <property type="protein sequence ID" value="POP49256.1"/>
    <property type="molecule type" value="Genomic_DNA"/>
</dbReference>
<evidence type="ECO:0000313" key="3">
    <source>
        <dbReference type="Proteomes" id="UP000237073"/>
    </source>
</evidence>
<accession>A0A2P5GRV1</accession>
<evidence type="ECO:0000313" key="2">
    <source>
        <dbReference type="EMBL" id="POP49256.1"/>
    </source>
</evidence>
<dbReference type="OrthoDB" id="6630475at2"/>
<gene>
    <name evidence="2" type="primary">bssR</name>
    <name evidence="2" type="synonym">yliH</name>
    <name evidence="2" type="ORF">CHU32_09120</name>
    <name evidence="1" type="ORF">CHU33_07575</name>
</gene>
<dbReference type="EMBL" id="PQGE01000005">
    <property type="protein sequence ID" value="POP45949.1"/>
    <property type="molecule type" value="Genomic_DNA"/>
</dbReference>
<protein>
    <submittedName>
        <fullName evidence="2">Transcriptional regulator</fullName>
    </submittedName>
</protein>